<dbReference type="AlphaFoldDB" id="A0A1Y0ERS8"/>
<reference evidence="2 3" key="1">
    <citation type="submission" date="2017-05" db="EMBL/GenBank/DDBJ databases">
        <authorList>
            <person name="Song R."/>
            <person name="Chenine A.L."/>
            <person name="Ruprecht R.M."/>
        </authorList>
    </citation>
    <scope>NUCLEOTIDE SEQUENCE [LARGE SCALE GENOMIC DNA]</scope>
    <source>
        <strain evidence="2 3">DSM 26136</strain>
    </source>
</reference>
<gene>
    <name evidence="2" type="ORF">CCO03_16295</name>
</gene>
<keyword evidence="2" id="KW-0378">Hydrolase</keyword>
<accession>A0A1Y0ERS8</accession>
<dbReference type="Proteomes" id="UP000196138">
    <property type="component" value="Chromosome"/>
</dbReference>
<dbReference type="InterPro" id="IPR003615">
    <property type="entry name" value="HNH_nuc"/>
</dbReference>
<evidence type="ECO:0000259" key="1">
    <source>
        <dbReference type="Pfam" id="PF13391"/>
    </source>
</evidence>
<proteinExistence type="predicted"/>
<dbReference type="GO" id="GO:0004519">
    <property type="term" value="F:endonuclease activity"/>
    <property type="evidence" value="ECO:0007669"/>
    <property type="project" value="UniProtKB-KW"/>
</dbReference>
<protein>
    <submittedName>
        <fullName evidence="2">HNH endonuclease</fullName>
    </submittedName>
</protein>
<dbReference type="Pfam" id="PF13391">
    <property type="entry name" value="HNH_2"/>
    <property type="match status" value="1"/>
</dbReference>
<dbReference type="KEGG" id="cser:CCO03_16295"/>
<keyword evidence="2" id="KW-0540">Nuclease</keyword>
<organism evidence="2 3">
    <name type="scientific">Comamonas serinivorans</name>
    <dbReference type="NCBI Taxonomy" id="1082851"/>
    <lineage>
        <taxon>Bacteria</taxon>
        <taxon>Pseudomonadati</taxon>
        <taxon>Pseudomonadota</taxon>
        <taxon>Betaproteobacteria</taxon>
        <taxon>Burkholderiales</taxon>
        <taxon>Comamonadaceae</taxon>
        <taxon>Comamonas</taxon>
    </lineage>
</organism>
<dbReference type="EMBL" id="CP021455">
    <property type="protein sequence ID" value="ARU06019.1"/>
    <property type="molecule type" value="Genomic_DNA"/>
</dbReference>
<dbReference type="OrthoDB" id="9811869at2"/>
<evidence type="ECO:0000313" key="2">
    <source>
        <dbReference type="EMBL" id="ARU06019.1"/>
    </source>
</evidence>
<feature type="domain" description="HNH nuclease" evidence="1">
    <location>
        <begin position="136"/>
        <end position="188"/>
    </location>
</feature>
<keyword evidence="3" id="KW-1185">Reference proteome</keyword>
<evidence type="ECO:0000313" key="3">
    <source>
        <dbReference type="Proteomes" id="UP000196138"/>
    </source>
</evidence>
<keyword evidence="2" id="KW-0255">Endonuclease</keyword>
<name>A0A1Y0ERS8_9BURK</name>
<dbReference type="RefSeq" id="WP_087282746.1">
    <property type="nucleotide sequence ID" value="NZ_CP021455.1"/>
</dbReference>
<sequence length="234" mass="26426">MNFYDWMIYKGLSESSAKKYDRALGGPLSQWAQDHGLTFGPLNALTSSSALHDLQPKIQELPLFKERNARGHQMYSATLSHFAAYLESNGSDDVQADLESVINDSNIPATEKLALIQARIGQGIFREKVLRHWTCCAVTGYRDTSLLVASHIKPWKKATSEERIDPWNGLLLSPNLDKAFDKGFITFDPNGIIRLSPLFTEAAKLGITHSMKIALQPQHERYMAYHREEEFKSD</sequence>